<evidence type="ECO:0000256" key="1">
    <source>
        <dbReference type="ARBA" id="ARBA00004651"/>
    </source>
</evidence>
<dbReference type="Pfam" id="PF04290">
    <property type="entry name" value="DctQ"/>
    <property type="match status" value="1"/>
</dbReference>
<dbReference type="GO" id="GO:0005886">
    <property type="term" value="C:plasma membrane"/>
    <property type="evidence" value="ECO:0007669"/>
    <property type="project" value="UniProtKB-SubCell"/>
</dbReference>
<name>A0A4R9LT83_9LEPT</name>
<dbReference type="Proteomes" id="UP000298264">
    <property type="component" value="Unassembled WGS sequence"/>
</dbReference>
<keyword evidence="10" id="KW-1185">Reference proteome</keyword>
<evidence type="ECO:0000259" key="8">
    <source>
        <dbReference type="Pfam" id="PF04290"/>
    </source>
</evidence>
<keyword evidence="6 7" id="KW-0472">Membrane</keyword>
<evidence type="ECO:0000256" key="6">
    <source>
        <dbReference type="ARBA" id="ARBA00023136"/>
    </source>
</evidence>
<comment type="caution">
    <text evidence="9">The sequence shown here is derived from an EMBL/GenBank/DDBJ whole genome shotgun (WGS) entry which is preliminary data.</text>
</comment>
<keyword evidence="5 7" id="KW-1133">Transmembrane helix</keyword>
<protein>
    <submittedName>
        <fullName evidence="9">TRAP transporter small permease subunit</fullName>
    </submittedName>
</protein>
<proteinExistence type="predicted"/>
<keyword evidence="4 7" id="KW-0812">Transmembrane</keyword>
<feature type="domain" description="Tripartite ATP-independent periplasmic transporters DctQ component" evidence="8">
    <location>
        <begin position="89"/>
        <end position="196"/>
    </location>
</feature>
<feature type="transmembrane region" description="Helical" evidence="7">
    <location>
        <begin position="17"/>
        <end position="35"/>
    </location>
</feature>
<evidence type="ECO:0000256" key="7">
    <source>
        <dbReference type="SAM" id="Phobius"/>
    </source>
</evidence>
<feature type="transmembrane region" description="Helical" evidence="7">
    <location>
        <begin position="142"/>
        <end position="160"/>
    </location>
</feature>
<dbReference type="AlphaFoldDB" id="A0A4R9LT83"/>
<evidence type="ECO:0000313" key="9">
    <source>
        <dbReference type="EMBL" id="TGN13406.1"/>
    </source>
</evidence>
<gene>
    <name evidence="9" type="ORF">EHS11_04015</name>
</gene>
<keyword evidence="3" id="KW-1003">Cell membrane</keyword>
<comment type="subcellular location">
    <subcellularLocation>
        <location evidence="1">Cell membrane</location>
        <topology evidence="1">Multi-pass membrane protein</topology>
    </subcellularLocation>
</comment>
<evidence type="ECO:0000256" key="5">
    <source>
        <dbReference type="ARBA" id="ARBA00022989"/>
    </source>
</evidence>
<evidence type="ECO:0000256" key="4">
    <source>
        <dbReference type="ARBA" id="ARBA00022692"/>
    </source>
</evidence>
<feature type="transmembrane region" description="Helical" evidence="7">
    <location>
        <begin position="96"/>
        <end position="114"/>
    </location>
</feature>
<accession>A0A4R9LT83</accession>
<dbReference type="RefSeq" id="WP_135763130.1">
    <property type="nucleotide sequence ID" value="NZ_RQHV01000029.1"/>
</dbReference>
<evidence type="ECO:0000256" key="2">
    <source>
        <dbReference type="ARBA" id="ARBA00022448"/>
    </source>
</evidence>
<dbReference type="OrthoDB" id="326558at2"/>
<reference evidence="9" key="1">
    <citation type="journal article" date="2019" name="PLoS Negl. Trop. Dis.">
        <title>Revisiting the worldwide diversity of Leptospira species in the environment.</title>
        <authorList>
            <person name="Vincent A.T."/>
            <person name="Schiettekatte O."/>
            <person name="Bourhy P."/>
            <person name="Veyrier F.J."/>
            <person name="Picardeau M."/>
        </authorList>
    </citation>
    <scope>NUCLEOTIDE SEQUENCE [LARGE SCALE GENOMIC DNA]</scope>
    <source>
        <strain evidence="9">201400974</strain>
    </source>
</reference>
<sequence>MKVVEKILNYLSFGEKWAGGICFLLLTLLMIADVAKREAVDKIFNWLMAILDAYPNTSVAGILGDWSVYISGSIHSGLQGTLEWLGRGGIVWAQKLSLYFMLWGGLFGSALASAKGSHLRPEIADKALPKKLIPYVKIAEQFTISLFFLFLSFLSIIYVLESIELDEVNPVTEISLWKVQLIFPYVFTSMGLRHLAYAIFPKLTPSDVNEATEALEAAEKEQWKLSDTEIRGDK</sequence>
<dbReference type="EMBL" id="RQHV01000029">
    <property type="protein sequence ID" value="TGN13406.1"/>
    <property type="molecule type" value="Genomic_DNA"/>
</dbReference>
<dbReference type="InterPro" id="IPR055348">
    <property type="entry name" value="DctQ"/>
</dbReference>
<evidence type="ECO:0000313" key="10">
    <source>
        <dbReference type="Proteomes" id="UP000298264"/>
    </source>
</evidence>
<evidence type="ECO:0000256" key="3">
    <source>
        <dbReference type="ARBA" id="ARBA00022475"/>
    </source>
</evidence>
<keyword evidence="2" id="KW-0813">Transport</keyword>
<organism evidence="9 10">
    <name type="scientific">Leptospira ilyithenensis</name>
    <dbReference type="NCBI Taxonomy" id="2484901"/>
    <lineage>
        <taxon>Bacteria</taxon>
        <taxon>Pseudomonadati</taxon>
        <taxon>Spirochaetota</taxon>
        <taxon>Spirochaetia</taxon>
        <taxon>Leptospirales</taxon>
        <taxon>Leptospiraceae</taxon>
        <taxon>Leptospira</taxon>
    </lineage>
</organism>